<comment type="caution">
    <text evidence="2">The sequence shown here is derived from an EMBL/GenBank/DDBJ whole genome shotgun (WGS) entry which is preliminary data.</text>
</comment>
<dbReference type="OrthoDB" id="418495at2759"/>
<reference evidence="2 3" key="1">
    <citation type="submission" date="2019-01" db="EMBL/GenBank/DDBJ databases">
        <title>A draft genome assembly of the solar-powered sea slug Elysia chlorotica.</title>
        <authorList>
            <person name="Cai H."/>
            <person name="Li Q."/>
            <person name="Fang X."/>
            <person name="Li J."/>
            <person name="Curtis N.E."/>
            <person name="Altenburger A."/>
            <person name="Shibata T."/>
            <person name="Feng M."/>
            <person name="Maeda T."/>
            <person name="Schwartz J.A."/>
            <person name="Shigenobu S."/>
            <person name="Lundholm N."/>
            <person name="Nishiyama T."/>
            <person name="Yang H."/>
            <person name="Hasebe M."/>
            <person name="Li S."/>
            <person name="Pierce S.K."/>
            <person name="Wang J."/>
        </authorList>
    </citation>
    <scope>NUCLEOTIDE SEQUENCE [LARGE SCALE GENOMIC DNA]</scope>
    <source>
        <strain evidence="2">EC2010</strain>
        <tissue evidence="2">Whole organism of an adult</tissue>
    </source>
</reference>
<dbReference type="GO" id="GO:0045454">
    <property type="term" value="P:cell redox homeostasis"/>
    <property type="evidence" value="ECO:0007669"/>
    <property type="project" value="TreeGrafter"/>
</dbReference>
<evidence type="ECO:0000259" key="1">
    <source>
        <dbReference type="Pfam" id="PF04784"/>
    </source>
</evidence>
<dbReference type="AlphaFoldDB" id="A0A3S1B7S9"/>
<sequence>MSPSSGVSARCISCVPTSCSLCRKCFCYLIFDTANQLGELLRKMILKLYSVFLSEDGKQVDYKGMKASDEFKTYTNMTRELIRIDIKSASREEKIAFFVNIYNALVIHANIVKGPPSNMYSRYKFFNNSKYIIGGHPYSLQDIENGVLRGNRKGVGQFCNPFGKKDPRLEVALVTHEPLIHFGLVCGAKSCPPIKTYTAEDIYKELKVAAAAFLENSDGCQIDMSNQSIQLSSIFKWYKVDFGSNDKELLEFVADHMGEGQKLTDLQTLMKKGTYRLSFLPYDWSTNSKA</sequence>
<dbReference type="STRING" id="188477.A0A3S1B7S9"/>
<keyword evidence="3" id="KW-1185">Reference proteome</keyword>
<evidence type="ECO:0000313" key="3">
    <source>
        <dbReference type="Proteomes" id="UP000271974"/>
    </source>
</evidence>
<name>A0A3S1B7S9_ELYCH</name>
<accession>A0A3S1B7S9</accession>
<protein>
    <recommendedName>
        <fullName evidence="1">DUF547 domain-containing protein</fullName>
    </recommendedName>
</protein>
<dbReference type="Proteomes" id="UP000271974">
    <property type="component" value="Unassembled WGS sequence"/>
</dbReference>
<dbReference type="EMBL" id="RQTK01000536">
    <property type="protein sequence ID" value="RUS78046.1"/>
    <property type="molecule type" value="Genomic_DNA"/>
</dbReference>
<dbReference type="PANTHER" id="PTHR34386:SF1">
    <property type="entry name" value="GLUTAREDOXIN-LIKE PROTEIN NRDH"/>
    <property type="match status" value="1"/>
</dbReference>
<gene>
    <name evidence="2" type="ORF">EGW08_014185</name>
</gene>
<proteinExistence type="predicted"/>
<dbReference type="Pfam" id="PF04784">
    <property type="entry name" value="DUF547"/>
    <property type="match status" value="1"/>
</dbReference>
<feature type="domain" description="DUF547" evidence="1">
    <location>
        <begin position="87"/>
        <end position="214"/>
    </location>
</feature>
<dbReference type="PANTHER" id="PTHR34386">
    <property type="entry name" value="GLUTAREDOXIN"/>
    <property type="match status" value="1"/>
</dbReference>
<dbReference type="GO" id="GO:0009055">
    <property type="term" value="F:electron transfer activity"/>
    <property type="evidence" value="ECO:0007669"/>
    <property type="project" value="TreeGrafter"/>
</dbReference>
<dbReference type="InterPro" id="IPR006869">
    <property type="entry name" value="DUF547"/>
</dbReference>
<organism evidence="2 3">
    <name type="scientific">Elysia chlorotica</name>
    <name type="common">Eastern emerald elysia</name>
    <name type="synonym">Sea slug</name>
    <dbReference type="NCBI Taxonomy" id="188477"/>
    <lineage>
        <taxon>Eukaryota</taxon>
        <taxon>Metazoa</taxon>
        <taxon>Spiralia</taxon>
        <taxon>Lophotrochozoa</taxon>
        <taxon>Mollusca</taxon>
        <taxon>Gastropoda</taxon>
        <taxon>Heterobranchia</taxon>
        <taxon>Euthyneura</taxon>
        <taxon>Panpulmonata</taxon>
        <taxon>Sacoglossa</taxon>
        <taxon>Placobranchoidea</taxon>
        <taxon>Plakobranchidae</taxon>
        <taxon>Elysia</taxon>
    </lineage>
</organism>
<evidence type="ECO:0000313" key="2">
    <source>
        <dbReference type="EMBL" id="RUS78046.1"/>
    </source>
</evidence>
<dbReference type="InterPro" id="IPR051548">
    <property type="entry name" value="Grx-like_ET"/>
</dbReference>